<proteinExistence type="predicted"/>
<keyword evidence="1" id="KW-1133">Transmembrane helix</keyword>
<feature type="transmembrane region" description="Helical" evidence="1">
    <location>
        <begin position="130"/>
        <end position="148"/>
    </location>
</feature>
<dbReference type="Proteomes" id="UP000265703">
    <property type="component" value="Unassembled WGS sequence"/>
</dbReference>
<keyword evidence="1" id="KW-0812">Transmembrane</keyword>
<evidence type="ECO:0000313" key="3">
    <source>
        <dbReference type="Proteomes" id="UP000265703"/>
    </source>
</evidence>
<keyword evidence="1" id="KW-0472">Membrane</keyword>
<evidence type="ECO:0000256" key="1">
    <source>
        <dbReference type="SAM" id="Phobius"/>
    </source>
</evidence>
<feature type="transmembrane region" description="Helical" evidence="1">
    <location>
        <begin position="22"/>
        <end position="42"/>
    </location>
</feature>
<feature type="transmembrane region" description="Helical" evidence="1">
    <location>
        <begin position="273"/>
        <end position="294"/>
    </location>
</feature>
<dbReference type="AlphaFoldDB" id="A0A397T884"/>
<protein>
    <submittedName>
        <fullName evidence="2">Uncharacterized protein</fullName>
    </submittedName>
</protein>
<organism evidence="2 3">
    <name type="scientific">Glomus cerebriforme</name>
    <dbReference type="NCBI Taxonomy" id="658196"/>
    <lineage>
        <taxon>Eukaryota</taxon>
        <taxon>Fungi</taxon>
        <taxon>Fungi incertae sedis</taxon>
        <taxon>Mucoromycota</taxon>
        <taxon>Glomeromycotina</taxon>
        <taxon>Glomeromycetes</taxon>
        <taxon>Glomerales</taxon>
        <taxon>Glomeraceae</taxon>
        <taxon>Glomus</taxon>
    </lineage>
</organism>
<name>A0A397T884_9GLOM</name>
<keyword evidence="3" id="KW-1185">Reference proteome</keyword>
<feature type="transmembrane region" description="Helical" evidence="1">
    <location>
        <begin position="242"/>
        <end position="261"/>
    </location>
</feature>
<comment type="caution">
    <text evidence="2">The sequence shown here is derived from an EMBL/GenBank/DDBJ whole genome shotgun (WGS) entry which is preliminary data.</text>
</comment>
<dbReference type="OrthoDB" id="2327125at2759"/>
<accession>A0A397T884</accession>
<evidence type="ECO:0000313" key="2">
    <source>
        <dbReference type="EMBL" id="RIA92565.1"/>
    </source>
</evidence>
<feature type="transmembrane region" description="Helical" evidence="1">
    <location>
        <begin position="73"/>
        <end position="91"/>
    </location>
</feature>
<sequence>MMNTPNYLLLLPEIKGYDPDQISSNQIFVLILIGFVSCVEYLPNKNKKFVTYFSAYDPSENQRPVNVNEFNELIAIYAIPTIFLEFAYTFFDLGELSGCAAIIHNILECVLIVWVLSGGRVYYAKWFEHIIIYALIIGFITILLKWPYDALLFRVQEIILDLILFIEFSRTYFTTVYNLKNLNQIREQVENVFCERSANGLYTFSTCLAYPKQFLLLVLASFIHLTGNILSTFYYPGSVTVLIFKFSYPIGFLLFTFYIYIRSSNIYSSSYLIIAIIIVLFTIPVLAFVFRVLFESIVVKIKKIIIT</sequence>
<dbReference type="EMBL" id="QKYT01000124">
    <property type="protein sequence ID" value="RIA92565.1"/>
    <property type="molecule type" value="Genomic_DNA"/>
</dbReference>
<feature type="transmembrane region" description="Helical" evidence="1">
    <location>
        <begin position="214"/>
        <end position="235"/>
    </location>
</feature>
<gene>
    <name evidence="2" type="ORF">C1645_764844</name>
</gene>
<feature type="transmembrane region" description="Helical" evidence="1">
    <location>
        <begin position="103"/>
        <end position="123"/>
    </location>
</feature>
<reference evidence="2 3" key="1">
    <citation type="submission" date="2018-06" db="EMBL/GenBank/DDBJ databases">
        <title>Comparative genomics reveals the genomic features of Rhizophagus irregularis, R. cerebriforme, R. diaphanum and Gigaspora rosea, and their symbiotic lifestyle signature.</title>
        <authorList>
            <person name="Morin E."/>
            <person name="San Clemente H."/>
            <person name="Chen E.C.H."/>
            <person name="De La Providencia I."/>
            <person name="Hainaut M."/>
            <person name="Kuo A."/>
            <person name="Kohler A."/>
            <person name="Murat C."/>
            <person name="Tang N."/>
            <person name="Roy S."/>
            <person name="Loubradou J."/>
            <person name="Henrissat B."/>
            <person name="Grigoriev I.V."/>
            <person name="Corradi N."/>
            <person name="Roux C."/>
            <person name="Martin F.M."/>
        </authorList>
    </citation>
    <scope>NUCLEOTIDE SEQUENCE [LARGE SCALE GENOMIC DNA]</scope>
    <source>
        <strain evidence="2 3">DAOM 227022</strain>
    </source>
</reference>